<evidence type="ECO:0000256" key="1">
    <source>
        <dbReference type="ARBA" id="ARBA00001964"/>
    </source>
</evidence>
<accession>A0ABT1RP53</accession>
<dbReference type="CDD" id="cd07035">
    <property type="entry name" value="TPP_PYR_POX_like"/>
    <property type="match status" value="1"/>
</dbReference>
<dbReference type="InterPro" id="IPR029061">
    <property type="entry name" value="THDP-binding"/>
</dbReference>
<dbReference type="SUPFAM" id="SSF52467">
    <property type="entry name" value="DHS-like NAD/FAD-binding domain"/>
    <property type="match status" value="1"/>
</dbReference>
<evidence type="ECO:0000313" key="8">
    <source>
        <dbReference type="EMBL" id="MCQ4636970.1"/>
    </source>
</evidence>
<dbReference type="InterPro" id="IPR012000">
    <property type="entry name" value="Thiamin_PyroP_enz_cen_dom"/>
</dbReference>
<protein>
    <submittedName>
        <fullName evidence="8">Thiamine pyrophosphate-binding protein</fullName>
    </submittedName>
</protein>
<dbReference type="CDD" id="cd00568">
    <property type="entry name" value="TPP_enzymes"/>
    <property type="match status" value="1"/>
</dbReference>
<evidence type="ECO:0000259" key="7">
    <source>
        <dbReference type="Pfam" id="PF02776"/>
    </source>
</evidence>
<evidence type="ECO:0000256" key="4">
    <source>
        <dbReference type="RuleBase" id="RU362132"/>
    </source>
</evidence>
<dbReference type="Pfam" id="PF02775">
    <property type="entry name" value="TPP_enzyme_C"/>
    <property type="match status" value="1"/>
</dbReference>
<dbReference type="InterPro" id="IPR011766">
    <property type="entry name" value="TPP_enzyme_TPP-bd"/>
</dbReference>
<dbReference type="InterPro" id="IPR000399">
    <property type="entry name" value="TPP-bd_CS"/>
</dbReference>
<evidence type="ECO:0000256" key="3">
    <source>
        <dbReference type="ARBA" id="ARBA00023052"/>
    </source>
</evidence>
<dbReference type="Pfam" id="PF00205">
    <property type="entry name" value="TPP_enzyme_M"/>
    <property type="match status" value="1"/>
</dbReference>
<comment type="cofactor">
    <cofactor evidence="1">
        <name>thiamine diphosphate</name>
        <dbReference type="ChEBI" id="CHEBI:58937"/>
    </cofactor>
</comment>
<dbReference type="Gene3D" id="3.40.50.1220">
    <property type="entry name" value="TPP-binding domain"/>
    <property type="match status" value="1"/>
</dbReference>
<dbReference type="PANTHER" id="PTHR18968">
    <property type="entry name" value="THIAMINE PYROPHOSPHATE ENZYMES"/>
    <property type="match status" value="1"/>
</dbReference>
<evidence type="ECO:0000259" key="6">
    <source>
        <dbReference type="Pfam" id="PF02775"/>
    </source>
</evidence>
<evidence type="ECO:0000256" key="2">
    <source>
        <dbReference type="ARBA" id="ARBA00007812"/>
    </source>
</evidence>
<keyword evidence="3 4" id="KW-0786">Thiamine pyrophosphate</keyword>
<dbReference type="SUPFAM" id="SSF52518">
    <property type="entry name" value="Thiamin diphosphate-binding fold (THDP-binding)"/>
    <property type="match status" value="2"/>
</dbReference>
<feature type="domain" description="Thiamine pyrophosphate enzyme central" evidence="5">
    <location>
        <begin position="198"/>
        <end position="333"/>
    </location>
</feature>
<dbReference type="InterPro" id="IPR029035">
    <property type="entry name" value="DHS-like_NAD/FAD-binding_dom"/>
</dbReference>
<feature type="domain" description="Thiamine pyrophosphate enzyme TPP-binding" evidence="6">
    <location>
        <begin position="393"/>
        <end position="547"/>
    </location>
</feature>
<dbReference type="Proteomes" id="UP001524502">
    <property type="component" value="Unassembled WGS sequence"/>
</dbReference>
<name>A0ABT1RP53_9FIRM</name>
<reference evidence="8 9" key="1">
    <citation type="submission" date="2022-06" db="EMBL/GenBank/DDBJ databases">
        <title>Isolation of gut microbiota from human fecal samples.</title>
        <authorList>
            <person name="Pamer E.G."/>
            <person name="Barat B."/>
            <person name="Waligurski E."/>
            <person name="Medina S."/>
            <person name="Paddock L."/>
            <person name="Mostad J."/>
        </authorList>
    </citation>
    <scope>NUCLEOTIDE SEQUENCE [LARGE SCALE GENOMIC DNA]</scope>
    <source>
        <strain evidence="8 9">SL.3.17</strain>
    </source>
</reference>
<dbReference type="Gene3D" id="3.40.50.970">
    <property type="match status" value="2"/>
</dbReference>
<sequence>MSKKMTGQEYLANVLRENQVSHLFYQEYALNRLINNLEEDYGVKPILGHSELAVGYMADGYARVSGKPGVCFSQSIGACNLAASIHDAWLGNSPVIAMTGCKESSLQVRNAYQESNHTAHFSGVTKFNVPLLEDGEFPRLIRQCFREVTTGNPRPAHIELSGVGGDKWEAAEMNYDFAVDEKYTNYPAHRTLACEEDVKKAAAMIDGAEKPVIVAGRGVFYSDHKNILTQLAEKGDIPVVTTPDGKTAMDENHKLWAGIVGGYGMVCANLTVSKADLVIYIGSQVSDQTTMNFTIPKDGTDIIQIDIEGSQIGKNYTNTYGLVGDAMSVMEQLLEAIHEKKREAWTAETRVLVNEVAVKQTESEKLNLDGCNTARLCRELSKIMPDDAILVSDTGWSAVWTAGSVPMKQTQKYIRAAGSLGWSVPASIGAKCAEPERPVFCFCGDGAYFYHLQEIDTAVKYGINTITILNNNSLYAQCVDCVPEFFDPETEPEKIEKEKQMDTLGPVNFTKIAKEFGAMAIRVEKDEDIAPALKKAMQADRPVVIEVVTDWKARPLDPVSEI</sequence>
<organism evidence="8 9">
    <name type="scientific">Anaerovorax odorimutans</name>
    <dbReference type="NCBI Taxonomy" id="109327"/>
    <lineage>
        <taxon>Bacteria</taxon>
        <taxon>Bacillati</taxon>
        <taxon>Bacillota</taxon>
        <taxon>Clostridia</taxon>
        <taxon>Peptostreptococcales</taxon>
        <taxon>Anaerovoracaceae</taxon>
        <taxon>Anaerovorax</taxon>
    </lineage>
</organism>
<proteinExistence type="inferred from homology"/>
<dbReference type="Pfam" id="PF02776">
    <property type="entry name" value="TPP_enzyme_N"/>
    <property type="match status" value="1"/>
</dbReference>
<dbReference type="PROSITE" id="PS00187">
    <property type="entry name" value="TPP_ENZYMES"/>
    <property type="match status" value="1"/>
</dbReference>
<dbReference type="PANTHER" id="PTHR18968:SF13">
    <property type="entry name" value="ACETOLACTATE SYNTHASE CATALYTIC SUBUNIT, MITOCHONDRIAL"/>
    <property type="match status" value="1"/>
</dbReference>
<dbReference type="EMBL" id="JANFXK010000009">
    <property type="protein sequence ID" value="MCQ4636970.1"/>
    <property type="molecule type" value="Genomic_DNA"/>
</dbReference>
<dbReference type="InterPro" id="IPR045229">
    <property type="entry name" value="TPP_enz"/>
</dbReference>
<dbReference type="InterPro" id="IPR012001">
    <property type="entry name" value="Thiamin_PyroP_enz_TPP-bd_dom"/>
</dbReference>
<keyword evidence="9" id="KW-1185">Reference proteome</keyword>
<dbReference type="RefSeq" id="WP_256132160.1">
    <property type="nucleotide sequence ID" value="NZ_JANFXK010000009.1"/>
</dbReference>
<evidence type="ECO:0000313" key="9">
    <source>
        <dbReference type="Proteomes" id="UP001524502"/>
    </source>
</evidence>
<comment type="similarity">
    <text evidence="2 4">Belongs to the TPP enzyme family.</text>
</comment>
<feature type="domain" description="Thiamine pyrophosphate enzyme N-terminal TPP-binding" evidence="7">
    <location>
        <begin position="5"/>
        <end position="117"/>
    </location>
</feature>
<gene>
    <name evidence="8" type="ORF">NE619_09520</name>
</gene>
<comment type="caution">
    <text evidence="8">The sequence shown here is derived from an EMBL/GenBank/DDBJ whole genome shotgun (WGS) entry which is preliminary data.</text>
</comment>
<evidence type="ECO:0000259" key="5">
    <source>
        <dbReference type="Pfam" id="PF00205"/>
    </source>
</evidence>